<dbReference type="InterPro" id="IPR010921">
    <property type="entry name" value="Trp_repressor/repl_initiator"/>
</dbReference>
<dbReference type="Proteomes" id="UP000292919">
    <property type="component" value="Unassembled WGS sequence"/>
</dbReference>
<dbReference type="InterPro" id="IPR013317">
    <property type="entry name" value="DnaA_dom"/>
</dbReference>
<dbReference type="InterPro" id="IPR027417">
    <property type="entry name" value="P-loop_NTPase"/>
</dbReference>
<dbReference type="InterPro" id="IPR020591">
    <property type="entry name" value="Chromosome_initiator_DnaA-like"/>
</dbReference>
<name>A0A6H3F9V0_9BACT</name>
<dbReference type="PROSITE" id="PS01008">
    <property type="entry name" value="DNAA"/>
    <property type="match status" value="1"/>
</dbReference>
<dbReference type="SUPFAM" id="SSF48295">
    <property type="entry name" value="TrpR-like"/>
    <property type="match status" value="1"/>
</dbReference>
<reference evidence="11 12" key="1">
    <citation type="submission" date="2018-12" db="EMBL/GenBank/DDBJ databases">
        <title>First genome draft of Desulfovibrio legallis sp. nov.</title>
        <authorList>
            <person name="Ben Dhia O."/>
            <person name="Najjari A."/>
            <person name="Ferjani R."/>
            <person name="Fhoula I."/>
            <person name="Fardeau M.-L."/>
            <person name="Boudabbous A."/>
            <person name="Ouzari H.I."/>
        </authorList>
    </citation>
    <scope>NUCLEOTIDE SEQUENCE [LARGE SCALE GENOMIC DNA]</scope>
    <source>
        <strain evidence="11 12">H1T</strain>
    </source>
</reference>
<accession>A0A6H3F9V0</accession>
<evidence type="ECO:0000313" key="11">
    <source>
        <dbReference type="EMBL" id="TBH80748.1"/>
    </source>
</evidence>
<dbReference type="InterPro" id="IPR013159">
    <property type="entry name" value="DnaA_C"/>
</dbReference>
<organism evidence="11 12">
    <name type="scientific">Desulfovibrio legallii</name>
    <dbReference type="NCBI Taxonomy" id="571438"/>
    <lineage>
        <taxon>Bacteria</taxon>
        <taxon>Pseudomonadati</taxon>
        <taxon>Thermodesulfobacteriota</taxon>
        <taxon>Desulfovibrionia</taxon>
        <taxon>Desulfovibrionales</taxon>
        <taxon>Desulfovibrionaceae</taxon>
        <taxon>Desulfovibrio</taxon>
    </lineage>
</organism>
<evidence type="ECO:0000256" key="7">
    <source>
        <dbReference type="RuleBase" id="RU000577"/>
    </source>
</evidence>
<dbReference type="InterPro" id="IPR018312">
    <property type="entry name" value="Chromosome_initiator_DnaA_CS"/>
</dbReference>
<proteinExistence type="inferred from homology"/>
<evidence type="ECO:0000256" key="6">
    <source>
        <dbReference type="ARBA" id="ARBA00023125"/>
    </source>
</evidence>
<evidence type="ECO:0000313" key="12">
    <source>
        <dbReference type="Proteomes" id="UP000292919"/>
    </source>
</evidence>
<dbReference type="RefSeq" id="WP_118229338.1">
    <property type="nucleotide sequence ID" value="NZ_JAQDZC010000001.1"/>
</dbReference>
<feature type="domain" description="Chromosomal replication initiator DnaA C-terminal" evidence="10">
    <location>
        <begin position="350"/>
        <end position="419"/>
    </location>
</feature>
<dbReference type="GO" id="GO:0005524">
    <property type="term" value="F:ATP binding"/>
    <property type="evidence" value="ECO:0007669"/>
    <property type="project" value="UniProtKB-KW"/>
</dbReference>
<gene>
    <name evidence="11" type="ORF">EB812_03970</name>
</gene>
<keyword evidence="4 7" id="KW-0067">ATP-binding</keyword>
<dbReference type="GO" id="GO:0006270">
    <property type="term" value="P:DNA replication initiation"/>
    <property type="evidence" value="ECO:0007669"/>
    <property type="project" value="InterPro"/>
</dbReference>
<dbReference type="CDD" id="cd06571">
    <property type="entry name" value="Bac_DnaA_C"/>
    <property type="match status" value="1"/>
</dbReference>
<dbReference type="PANTHER" id="PTHR30050">
    <property type="entry name" value="CHROMOSOMAL REPLICATION INITIATOR PROTEIN DNAA"/>
    <property type="match status" value="1"/>
</dbReference>
<dbReference type="GO" id="GO:0008289">
    <property type="term" value="F:lipid binding"/>
    <property type="evidence" value="ECO:0007669"/>
    <property type="project" value="UniProtKB-KW"/>
</dbReference>
<comment type="function">
    <text evidence="7">Plays an essential role in the initiation and regulation of chromosomal replication. ATP-DnaA binds to the origin of replication (oriC) to initiate formation of the DNA replication initiation complex once per cell cycle. Binds the DnaA box (a 9 base pair repeat at the origin) and separates the double-stranded (ds)DNA. Forms a right-handed helical filament on oriC DNA; dsDNA binds to the exterior of the filament while single-stranded (ss)DNA is stabiized in the filament's interior. The ATP-DnaA-oriC complex binds and stabilizes one strand of the AT-rich DNA unwinding element (DUE), permitting loading of DNA polymerase. After initiation quickly degrades to an ADP-DnaA complex that is not apt for DNA replication. Binds acidic phospholipids.</text>
</comment>
<dbReference type="Gene3D" id="3.40.50.300">
    <property type="entry name" value="P-loop containing nucleotide triphosphate hydrolases"/>
    <property type="match status" value="1"/>
</dbReference>
<keyword evidence="3 7" id="KW-0547">Nucleotide-binding</keyword>
<dbReference type="PRINTS" id="PR00051">
    <property type="entry name" value="DNAA"/>
</dbReference>
<sequence>MLKQSLRDILARHPALAGETWLECLTLRQEEDILRVGFPHKYFALWFGQHKQALFEEVCKRCFTAGNNPAIVYEHAAPHAPAARHEFQEYRPLNETAASITNGMAQEEEDVFTAFLCNNKNAFPLTAARQIAAGRAGRSYNPFLLCGRSGTGKSQLLRAMAAMLSRIWGKTRVMHADAARFCTENPAWARKPELLWERYQVLLLDDIQDITNETAWQNKLIVCMDACPRAVTTSDVGAAPQMVFACSGRPQTLKALDERLRSRLESGLVVELMEPDLDVRLRYLQISCKERGLRLTRDQLLFLAQRCTQFRLLQGLLLKVEAFATVKGCTLTRTDLENIVRTGLVDKTPDCREIINEVAFALNLDPKETLTGKRRPDLVLARQVAMYVCRRKLGLSYPELGRAFGGKDHSTVIHAIKKINKLLVSDKSVRQLVTKVEAKLP</sequence>
<evidence type="ECO:0000256" key="3">
    <source>
        <dbReference type="ARBA" id="ARBA00022741"/>
    </source>
</evidence>
<evidence type="ECO:0000256" key="8">
    <source>
        <dbReference type="RuleBase" id="RU004227"/>
    </source>
</evidence>
<dbReference type="SMART" id="SM00760">
    <property type="entry name" value="Bac_DnaA_C"/>
    <property type="match status" value="1"/>
</dbReference>
<protein>
    <recommendedName>
        <fullName evidence="7">Chromosomal replication initiator protein DnaA</fullName>
    </recommendedName>
</protein>
<keyword evidence="5" id="KW-0446">Lipid-binding</keyword>
<evidence type="ECO:0000256" key="1">
    <source>
        <dbReference type="ARBA" id="ARBA00022490"/>
    </source>
</evidence>
<dbReference type="GO" id="GO:0005886">
    <property type="term" value="C:plasma membrane"/>
    <property type="evidence" value="ECO:0007669"/>
    <property type="project" value="TreeGrafter"/>
</dbReference>
<dbReference type="AlphaFoldDB" id="A0A6H3F9V0"/>
<keyword evidence="12" id="KW-1185">Reference proteome</keyword>
<evidence type="ECO:0000259" key="10">
    <source>
        <dbReference type="SMART" id="SM00760"/>
    </source>
</evidence>
<evidence type="ECO:0000259" key="9">
    <source>
        <dbReference type="SMART" id="SM00382"/>
    </source>
</evidence>
<keyword evidence="1" id="KW-0963">Cytoplasm</keyword>
<dbReference type="SUPFAM" id="SSF52540">
    <property type="entry name" value="P-loop containing nucleoside triphosphate hydrolases"/>
    <property type="match status" value="1"/>
</dbReference>
<dbReference type="InterPro" id="IPR003593">
    <property type="entry name" value="AAA+_ATPase"/>
</dbReference>
<comment type="caution">
    <text evidence="11">The sequence shown here is derived from an EMBL/GenBank/DDBJ whole genome shotgun (WGS) entry which is preliminary data.</text>
</comment>
<evidence type="ECO:0000256" key="2">
    <source>
        <dbReference type="ARBA" id="ARBA00022705"/>
    </source>
</evidence>
<evidence type="ECO:0000256" key="5">
    <source>
        <dbReference type="ARBA" id="ARBA00023121"/>
    </source>
</evidence>
<keyword evidence="6 7" id="KW-0238">DNA-binding</keyword>
<dbReference type="SMART" id="SM00382">
    <property type="entry name" value="AAA"/>
    <property type="match status" value="1"/>
</dbReference>
<keyword evidence="2 7" id="KW-0235">DNA replication</keyword>
<dbReference type="GO" id="GO:0006275">
    <property type="term" value="P:regulation of DNA replication"/>
    <property type="evidence" value="ECO:0007669"/>
    <property type="project" value="InterPro"/>
</dbReference>
<dbReference type="Pfam" id="PF08299">
    <property type="entry name" value="Bac_DnaA_C"/>
    <property type="match status" value="1"/>
</dbReference>
<dbReference type="PANTHER" id="PTHR30050:SF2">
    <property type="entry name" value="CHROMOSOMAL REPLICATION INITIATOR PROTEIN DNAA"/>
    <property type="match status" value="1"/>
</dbReference>
<dbReference type="Pfam" id="PF00308">
    <property type="entry name" value="Bac_DnaA"/>
    <property type="match status" value="1"/>
</dbReference>
<feature type="domain" description="AAA+ ATPase" evidence="9">
    <location>
        <begin position="139"/>
        <end position="274"/>
    </location>
</feature>
<comment type="similarity">
    <text evidence="8">Belongs to the DnaA family.</text>
</comment>
<dbReference type="GO" id="GO:0003688">
    <property type="term" value="F:DNA replication origin binding"/>
    <property type="evidence" value="ECO:0007669"/>
    <property type="project" value="InterPro"/>
</dbReference>
<dbReference type="EMBL" id="SIXC01000004">
    <property type="protein sequence ID" value="TBH80748.1"/>
    <property type="molecule type" value="Genomic_DNA"/>
</dbReference>
<evidence type="ECO:0000256" key="4">
    <source>
        <dbReference type="ARBA" id="ARBA00022840"/>
    </source>
</evidence>
<dbReference type="Gene3D" id="1.10.1750.10">
    <property type="match status" value="1"/>
</dbReference>